<name>A0A0F9HHX6_9ZZZZ</name>
<evidence type="ECO:0000313" key="2">
    <source>
        <dbReference type="EMBL" id="KKL74757.1"/>
    </source>
</evidence>
<dbReference type="CDD" id="cd07438">
    <property type="entry name" value="PHP_HisPPase_AMP"/>
    <property type="match status" value="1"/>
</dbReference>
<comment type="caution">
    <text evidence="2">The sequence shown here is derived from an EMBL/GenBank/DDBJ whole genome shotgun (WGS) entry which is preliminary data.</text>
</comment>
<dbReference type="AlphaFoldDB" id="A0A0F9HHX6"/>
<dbReference type="SUPFAM" id="SSF89550">
    <property type="entry name" value="PHP domain-like"/>
    <property type="match status" value="1"/>
</dbReference>
<dbReference type="GO" id="GO:0004534">
    <property type="term" value="F:5'-3' RNA exonuclease activity"/>
    <property type="evidence" value="ECO:0007669"/>
    <property type="project" value="TreeGrafter"/>
</dbReference>
<proteinExistence type="predicted"/>
<dbReference type="PANTHER" id="PTHR42924">
    <property type="entry name" value="EXONUCLEASE"/>
    <property type="match status" value="1"/>
</dbReference>
<protein>
    <recommendedName>
        <fullName evidence="1">Polymerase/histidinol phosphatase N-terminal domain-containing protein</fullName>
    </recommendedName>
</protein>
<dbReference type="SMART" id="SM00481">
    <property type="entry name" value="POLIIIAc"/>
    <property type="match status" value="1"/>
</dbReference>
<dbReference type="EMBL" id="LAZR01024553">
    <property type="protein sequence ID" value="KKL74757.1"/>
    <property type="molecule type" value="Genomic_DNA"/>
</dbReference>
<dbReference type="InterPro" id="IPR004013">
    <property type="entry name" value="PHP_dom"/>
</dbReference>
<dbReference type="Gene3D" id="3.20.20.140">
    <property type="entry name" value="Metal-dependent hydrolases"/>
    <property type="match status" value="1"/>
</dbReference>
<sequence>MQGQVDLHIHSNKSSDGSLSPFHIVQLAREKNLEAISISDHDTVAAYPQALQFGEEAGVEVIPGIELTTLFGGREFHLLLPFVNWKKKIIFKLIAQASKKRIIEAKERVRKLQEIGFEISWKEIVKDSKSRPLLGVTIAQILLRKAEKKKTPALMKYFSEKNRLLAPYLFYEDYFVKGKPAWVPKRNLSLLDVLEIAPETEGVPVLAHPGAYFQKTSREDLTVLKESGLEGLEVYTFYHDPSQTELYKKIAKELDLVPVAGSDFHGKIKPHIHFGSLKEGQYWMVEELRKRKK</sequence>
<dbReference type="PANTHER" id="PTHR42924:SF3">
    <property type="entry name" value="POLYMERASE_HISTIDINOL PHOSPHATASE N-TERMINAL DOMAIN-CONTAINING PROTEIN"/>
    <property type="match status" value="1"/>
</dbReference>
<dbReference type="InterPro" id="IPR052018">
    <property type="entry name" value="PHP_domain"/>
</dbReference>
<gene>
    <name evidence="2" type="ORF">LCGC14_2061700</name>
</gene>
<feature type="domain" description="Polymerase/histidinol phosphatase N-terminal" evidence="1">
    <location>
        <begin position="5"/>
        <end position="71"/>
    </location>
</feature>
<reference evidence="2" key="1">
    <citation type="journal article" date="2015" name="Nature">
        <title>Complex archaea that bridge the gap between prokaryotes and eukaryotes.</title>
        <authorList>
            <person name="Spang A."/>
            <person name="Saw J.H."/>
            <person name="Jorgensen S.L."/>
            <person name="Zaremba-Niedzwiedzka K."/>
            <person name="Martijn J."/>
            <person name="Lind A.E."/>
            <person name="van Eijk R."/>
            <person name="Schleper C."/>
            <person name="Guy L."/>
            <person name="Ettema T.J."/>
        </authorList>
    </citation>
    <scope>NUCLEOTIDE SEQUENCE</scope>
</reference>
<organism evidence="2">
    <name type="scientific">marine sediment metagenome</name>
    <dbReference type="NCBI Taxonomy" id="412755"/>
    <lineage>
        <taxon>unclassified sequences</taxon>
        <taxon>metagenomes</taxon>
        <taxon>ecological metagenomes</taxon>
    </lineage>
</organism>
<dbReference type="Gene3D" id="1.10.150.650">
    <property type="match status" value="1"/>
</dbReference>
<dbReference type="Pfam" id="PF02811">
    <property type="entry name" value="PHP"/>
    <property type="match status" value="1"/>
</dbReference>
<dbReference type="InterPro" id="IPR003141">
    <property type="entry name" value="Pol/His_phosphatase_N"/>
</dbReference>
<evidence type="ECO:0000259" key="1">
    <source>
        <dbReference type="SMART" id="SM00481"/>
    </source>
</evidence>
<dbReference type="InterPro" id="IPR016195">
    <property type="entry name" value="Pol/histidinol_Pase-like"/>
</dbReference>
<dbReference type="GO" id="GO:0035312">
    <property type="term" value="F:5'-3' DNA exonuclease activity"/>
    <property type="evidence" value="ECO:0007669"/>
    <property type="project" value="TreeGrafter"/>
</dbReference>
<accession>A0A0F9HHX6</accession>